<evidence type="ECO:0000313" key="2">
    <source>
        <dbReference type="Proteomes" id="UP000292702"/>
    </source>
</evidence>
<feature type="non-terminal residue" evidence="1">
    <location>
        <position position="1"/>
    </location>
</feature>
<protein>
    <submittedName>
        <fullName evidence="1">Uncharacterized protein</fullName>
    </submittedName>
</protein>
<reference evidence="1 2" key="1">
    <citation type="submission" date="2018-11" db="EMBL/GenBank/DDBJ databases">
        <title>Genome assembly of Steccherinum ochraceum LE-BIN_3174, the white-rot fungus of the Steccherinaceae family (The Residual Polyporoid clade, Polyporales, Basidiomycota).</title>
        <authorList>
            <person name="Fedorova T.V."/>
            <person name="Glazunova O.A."/>
            <person name="Landesman E.O."/>
            <person name="Moiseenko K.V."/>
            <person name="Psurtseva N.V."/>
            <person name="Savinova O.S."/>
            <person name="Shakhova N.V."/>
            <person name="Tyazhelova T.V."/>
            <person name="Vasina D.V."/>
        </authorList>
    </citation>
    <scope>NUCLEOTIDE SEQUENCE [LARGE SCALE GENOMIC DNA]</scope>
    <source>
        <strain evidence="1 2">LE-BIN_3174</strain>
    </source>
</reference>
<keyword evidence="2" id="KW-1185">Reference proteome</keyword>
<dbReference type="Proteomes" id="UP000292702">
    <property type="component" value="Unassembled WGS sequence"/>
</dbReference>
<sequence length="368" mass="42973">DFKRDLIDAIRDMPRLEYLFLRELQSILWFSNEEMAVDITLLDPILLPNLRFLRLEAMEVRNVDIFWVLGHIIVAPFTNVHLSVSDNFSNTPEASASLTNDFSLMTSNTITMFREVLNRTARIILQEGRPHRCAYQAETNNLKLHHVRLWTPLETEQLASLPDLEQMESGQLHLEMRTWPRLSRGAMRVLWDPLSLHEVTSLQLHDIGVGSPEFRWRSFLDVFMPFERRMAYSVNSLHFQRWDPNWVSEFMSVYHQPNSHSDNDDQAPPFQPTRRDFLFPNASTLSMDWTTVIGPNVPPIVHNPRRVEETTIQLQSLESVEAWQMAMVMFQKSRDIPPEHLYVPDCEERRTMMARAIAEVTSPIDDCS</sequence>
<accession>A0A4R0R5F3</accession>
<comment type="caution">
    <text evidence="1">The sequence shown here is derived from an EMBL/GenBank/DDBJ whole genome shotgun (WGS) entry which is preliminary data.</text>
</comment>
<proteinExistence type="predicted"/>
<evidence type="ECO:0000313" key="1">
    <source>
        <dbReference type="EMBL" id="TCD61546.1"/>
    </source>
</evidence>
<dbReference type="EMBL" id="RWJN01000453">
    <property type="protein sequence ID" value="TCD61546.1"/>
    <property type="molecule type" value="Genomic_DNA"/>
</dbReference>
<gene>
    <name evidence="1" type="ORF">EIP91_008257</name>
</gene>
<organism evidence="1 2">
    <name type="scientific">Steccherinum ochraceum</name>
    <dbReference type="NCBI Taxonomy" id="92696"/>
    <lineage>
        <taxon>Eukaryota</taxon>
        <taxon>Fungi</taxon>
        <taxon>Dikarya</taxon>
        <taxon>Basidiomycota</taxon>
        <taxon>Agaricomycotina</taxon>
        <taxon>Agaricomycetes</taxon>
        <taxon>Polyporales</taxon>
        <taxon>Steccherinaceae</taxon>
        <taxon>Steccherinum</taxon>
    </lineage>
</organism>
<dbReference type="AlphaFoldDB" id="A0A4R0R5F3"/>
<name>A0A4R0R5F3_9APHY</name>